<evidence type="ECO:0000256" key="4">
    <source>
        <dbReference type="SAM" id="SignalP"/>
    </source>
</evidence>
<dbReference type="Ensembl" id="ENSLACT00000003577.1">
    <property type="protein sequence ID" value="ENSLACP00000003545.1"/>
    <property type="gene ID" value="ENSLACG00000003159.1"/>
</dbReference>
<evidence type="ECO:0000313" key="6">
    <source>
        <dbReference type="Proteomes" id="UP000008672"/>
    </source>
</evidence>
<dbReference type="HOGENOM" id="CLU_587351_0_0_1"/>
<dbReference type="InterPro" id="IPR002213">
    <property type="entry name" value="UDP_glucos_trans"/>
</dbReference>
<evidence type="ECO:0000313" key="5">
    <source>
        <dbReference type="Ensembl" id="ENSLACP00000003545.1"/>
    </source>
</evidence>
<dbReference type="EMBL" id="AFYH01253860">
    <property type="status" value="NOT_ANNOTATED_CDS"/>
    <property type="molecule type" value="Genomic_DNA"/>
</dbReference>
<dbReference type="Proteomes" id="UP000008672">
    <property type="component" value="Unassembled WGS sequence"/>
</dbReference>
<dbReference type="InParanoid" id="H3A1M4"/>
<keyword evidence="6" id="KW-1185">Reference proteome</keyword>
<dbReference type="EMBL" id="AFYH01253859">
    <property type="status" value="NOT_ANNOTATED_CDS"/>
    <property type="molecule type" value="Genomic_DNA"/>
</dbReference>
<accession>H3A1M4</accession>
<comment type="similarity">
    <text evidence="1">Belongs to the UDP-glycosyltransferase family.</text>
</comment>
<keyword evidence="3" id="KW-0808">Transferase</keyword>
<dbReference type="STRING" id="7897.ENSLACP00000003545"/>
<name>H3A1M4_LATCH</name>
<reference evidence="5" key="2">
    <citation type="submission" date="2025-08" db="UniProtKB">
        <authorList>
            <consortium name="Ensembl"/>
        </authorList>
    </citation>
    <scope>IDENTIFICATION</scope>
</reference>
<protein>
    <submittedName>
        <fullName evidence="5">Uncharacterized protein</fullName>
    </submittedName>
</protein>
<dbReference type="InterPro" id="IPR050271">
    <property type="entry name" value="UDP-glycosyltransferase"/>
</dbReference>
<feature type="signal peptide" evidence="4">
    <location>
        <begin position="1"/>
        <end position="22"/>
    </location>
</feature>
<reference evidence="6" key="1">
    <citation type="submission" date="2011-08" db="EMBL/GenBank/DDBJ databases">
        <title>The draft genome of Latimeria chalumnae.</title>
        <authorList>
            <person name="Di Palma F."/>
            <person name="Alfoldi J."/>
            <person name="Johnson J."/>
            <person name="Berlin A."/>
            <person name="Gnerre S."/>
            <person name="Jaffe D."/>
            <person name="MacCallum I."/>
            <person name="Young S."/>
            <person name="Walker B.J."/>
            <person name="Lander E."/>
            <person name="Lindblad-Toh K."/>
        </authorList>
    </citation>
    <scope>NUCLEOTIDE SEQUENCE [LARGE SCALE GENOMIC DNA]</scope>
    <source>
        <strain evidence="6">Wild caught</strain>
    </source>
</reference>
<evidence type="ECO:0000256" key="3">
    <source>
        <dbReference type="ARBA" id="ARBA00022679"/>
    </source>
</evidence>
<evidence type="ECO:0000256" key="1">
    <source>
        <dbReference type="ARBA" id="ARBA00009995"/>
    </source>
</evidence>
<proteinExistence type="inferred from homology"/>
<feature type="chain" id="PRO_5003579479" evidence="4">
    <location>
        <begin position="23"/>
        <end position="457"/>
    </location>
</feature>
<sequence>ILKLILLYSLVFQLLFFGAVHCGNVLVWPSDASHWFNIQFIIEELMKRGHNVIVLASSAFVFVDSDNKSTINFEVIKVPTEKHQVDSLINDLLQLWMYEKPHLSSWQFYKKLSNVTNTINVMNELLCDTAMKNKDLFQKLQQLNFDVLLADPVTICGDLMALSLGIPFIYTLRFSPGHSIERYCGKIPSPPSYVPAALSELTDKMSFIGRIENLLSYTMQDILFGSIWGQWDSYYSGILVWPGDASHWINMKPVLEELINRGHKITILIHTETLFIDYSKPSPFHFEVFTVPFTKDSVDEVLSAFLQFWIYDSPDMSYWQMYKKIKDIVEMMTALNVQICDSVLKNTLLFERLQQAGFDVLLSDPVTPCSELVAEKLGIPFIYSLRFSMGSTVERLCGQLPSPPSYVPSIPFGLSDKMSFVERVKNVLHYFSQDLLFNQIAGQIWNNYYSEILGKIS</sequence>
<dbReference type="EMBL" id="AFYH01253861">
    <property type="status" value="NOT_ANNOTATED_CDS"/>
    <property type="molecule type" value="Genomic_DNA"/>
</dbReference>
<dbReference type="EMBL" id="AFYH01253862">
    <property type="status" value="NOT_ANNOTATED_CDS"/>
    <property type="molecule type" value="Genomic_DNA"/>
</dbReference>
<dbReference type="eggNOG" id="KOG1192">
    <property type="taxonomic scope" value="Eukaryota"/>
</dbReference>
<dbReference type="GO" id="GO:0015020">
    <property type="term" value="F:glucuronosyltransferase activity"/>
    <property type="evidence" value="ECO:0007669"/>
    <property type="project" value="TreeGrafter"/>
</dbReference>
<reference evidence="5" key="3">
    <citation type="submission" date="2025-09" db="UniProtKB">
        <authorList>
            <consortium name="Ensembl"/>
        </authorList>
    </citation>
    <scope>IDENTIFICATION</scope>
</reference>
<organism evidence="5 6">
    <name type="scientific">Latimeria chalumnae</name>
    <name type="common">Coelacanth</name>
    <dbReference type="NCBI Taxonomy" id="7897"/>
    <lineage>
        <taxon>Eukaryota</taxon>
        <taxon>Metazoa</taxon>
        <taxon>Chordata</taxon>
        <taxon>Craniata</taxon>
        <taxon>Vertebrata</taxon>
        <taxon>Euteleostomi</taxon>
        <taxon>Coelacanthiformes</taxon>
        <taxon>Coelacanthidae</taxon>
        <taxon>Latimeria</taxon>
    </lineage>
</organism>
<dbReference type="PANTHER" id="PTHR48043">
    <property type="entry name" value="EG:EG0003.4 PROTEIN-RELATED"/>
    <property type="match status" value="1"/>
</dbReference>
<dbReference type="Pfam" id="PF00201">
    <property type="entry name" value="UDPGT"/>
    <property type="match status" value="1"/>
</dbReference>
<dbReference type="PANTHER" id="PTHR48043:SF140">
    <property type="entry name" value="UDP-GLUCURONOSYLTRANSFERASE 2A1"/>
    <property type="match status" value="1"/>
</dbReference>
<dbReference type="GeneTree" id="ENSGT00940000161344"/>
<dbReference type="Gene3D" id="3.40.50.2000">
    <property type="entry name" value="Glycogen Phosphorylase B"/>
    <property type="match status" value="2"/>
</dbReference>
<evidence type="ECO:0000256" key="2">
    <source>
        <dbReference type="ARBA" id="ARBA00022676"/>
    </source>
</evidence>
<dbReference type="SUPFAM" id="SSF53756">
    <property type="entry name" value="UDP-Glycosyltransferase/glycogen phosphorylase"/>
    <property type="match status" value="2"/>
</dbReference>
<dbReference type="AlphaFoldDB" id="H3A1M4"/>
<keyword evidence="2" id="KW-0328">Glycosyltransferase</keyword>
<keyword evidence="4" id="KW-0732">Signal</keyword>
<dbReference type="EMBL" id="AFYH01253858">
    <property type="status" value="NOT_ANNOTATED_CDS"/>
    <property type="molecule type" value="Genomic_DNA"/>
</dbReference>
<dbReference type="FunFam" id="3.40.50.2000:FF:000081">
    <property type="entry name" value="UDP-glucuronosyltransferase 2A2"/>
    <property type="match status" value="2"/>
</dbReference>